<feature type="region of interest" description="Disordered" evidence="1">
    <location>
        <begin position="549"/>
        <end position="583"/>
    </location>
</feature>
<dbReference type="Gene3D" id="3.40.50.1820">
    <property type="entry name" value="alpha/beta hydrolase"/>
    <property type="match status" value="2"/>
</dbReference>
<feature type="region of interest" description="Disordered" evidence="1">
    <location>
        <begin position="463"/>
        <end position="506"/>
    </location>
</feature>
<dbReference type="SUPFAM" id="SSF53474">
    <property type="entry name" value="alpha/beta-Hydrolases"/>
    <property type="match status" value="2"/>
</dbReference>
<protein>
    <recommendedName>
        <fullName evidence="2">Partial AB-hydrolase lipase domain-containing protein</fullName>
    </recommendedName>
</protein>
<name>A0AAW1PMB2_9CHLO</name>
<evidence type="ECO:0000259" key="2">
    <source>
        <dbReference type="Pfam" id="PF04083"/>
    </source>
</evidence>
<dbReference type="Pfam" id="PF04083">
    <property type="entry name" value="Abhydro_lipase"/>
    <property type="match status" value="1"/>
</dbReference>
<dbReference type="PANTHER" id="PTHR11005">
    <property type="entry name" value="LYSOSOMAL ACID LIPASE-RELATED"/>
    <property type="match status" value="1"/>
</dbReference>
<gene>
    <name evidence="3" type="ORF">WJX73_003137</name>
</gene>
<sequence length="977" mass="108015">MLSPFKAIDAAVYTVLVCCNWVLFQWRELVEWWLESVLGTWEESVKSVIRESFAQTTRIVNGIFAWLLALFAEPQTSWHHPFQRSQAWQAWWREGRPSTFNAIIARDRTSARGQAPLQATYNTLRSTLSARGSLSRTNSVGTEHEKVPWFYRLSHWLVWLPIHLCSWLLGSSNNSPKVTAATSRTLRRNGSDLFDRPSGWAVSEQAKKRGLLEDIRLNCEVLVTASFDKVRSLVRKVLFIPQPARARGLRSRTTEQDEPLDLEAITWEEMATQPRTHRVRRSSSFSSWESLRNITSAGDIIRAAGYPLEEHTVTTSDGYIQQMERIPRHGARDVVFFMHGVFDTSMGWVSNGVTGSQAFAAYDQGFDVWLGNSRANPPRSHVDPDKMGSKYWHYTVNELGLEDITAQIDHIHVIKCGELNVRGQAGIVAGPLAQGFMPASTAAGSATLNTALGMRRSLSDTALNGGSALVPDPLPRPKTLRAGRHASVEPESVIRNPNSKHAHHSNVHADSVASFVGPRAAMAVRLKQESKILRQDPDISTCSLDTLSSSLGSPSAHLRTQISAPAKESADLGSGRGPKRRNRVVGFTLPAEGGGLFTGLAPTPGSRHVHSHALPSLDLSEDDSTILEADAEDEASFASPVGNGNSAGDSAESLAQRSEASGERRGTPTWLSAPLSRGDADGMVSDNEASTSQRHQDAPPKSPAFRRGGMHTARTSQAAHRARSGVPETYRLRAVGHSLGGASLLIYLTMCRRMQRPHHLYRLILLTPAGFLSRIPKVALPFYWFLPPIMRLVTLLRPGKGAAVFIPSSLLRYLTFKLTVDLQQIPALQEVTRAGLRLLLNGDASQWDRAMQMPHYNTRSMPAVSLHTGAHLIQWCRSGQFQLYDHGSASANERAYGQATPTNIAAEYKRIDIPVDIVAGKMDGVIPPENVVRHYHAMKAAGCRVSFREFNFGHLDFTFAYKDDLRHFVLSRLLTRH</sequence>
<comment type="caution">
    <text evidence="3">The sequence shown here is derived from an EMBL/GenBank/DDBJ whole genome shotgun (WGS) entry which is preliminary data.</text>
</comment>
<dbReference type="GO" id="GO:0006629">
    <property type="term" value="P:lipid metabolic process"/>
    <property type="evidence" value="ECO:0007669"/>
    <property type="project" value="InterPro"/>
</dbReference>
<evidence type="ECO:0000256" key="1">
    <source>
        <dbReference type="SAM" id="MobiDB-lite"/>
    </source>
</evidence>
<dbReference type="AlphaFoldDB" id="A0AAW1PMB2"/>
<evidence type="ECO:0000313" key="4">
    <source>
        <dbReference type="Proteomes" id="UP001465755"/>
    </source>
</evidence>
<dbReference type="EMBL" id="JALJOQ010000014">
    <property type="protein sequence ID" value="KAK9810729.1"/>
    <property type="molecule type" value="Genomic_DNA"/>
</dbReference>
<dbReference type="InterPro" id="IPR006693">
    <property type="entry name" value="AB_hydrolase_lipase"/>
</dbReference>
<proteinExistence type="predicted"/>
<organism evidence="3 4">
    <name type="scientific">Symbiochloris irregularis</name>
    <dbReference type="NCBI Taxonomy" id="706552"/>
    <lineage>
        <taxon>Eukaryota</taxon>
        <taxon>Viridiplantae</taxon>
        <taxon>Chlorophyta</taxon>
        <taxon>core chlorophytes</taxon>
        <taxon>Trebouxiophyceae</taxon>
        <taxon>Trebouxiales</taxon>
        <taxon>Trebouxiaceae</taxon>
        <taxon>Symbiochloris</taxon>
    </lineage>
</organism>
<feature type="domain" description="Partial AB-hydrolase lipase" evidence="2">
    <location>
        <begin position="299"/>
        <end position="352"/>
    </location>
</feature>
<keyword evidence="4" id="KW-1185">Reference proteome</keyword>
<evidence type="ECO:0000313" key="3">
    <source>
        <dbReference type="EMBL" id="KAK9810729.1"/>
    </source>
</evidence>
<feature type="compositionally biased region" description="Low complexity" evidence="1">
    <location>
        <begin position="549"/>
        <end position="558"/>
    </location>
</feature>
<feature type="compositionally biased region" description="Polar residues" evidence="1">
    <location>
        <begin position="642"/>
        <end position="659"/>
    </location>
</feature>
<dbReference type="Proteomes" id="UP001465755">
    <property type="component" value="Unassembled WGS sequence"/>
</dbReference>
<accession>A0AAW1PMB2</accession>
<dbReference type="InterPro" id="IPR029058">
    <property type="entry name" value="AB_hydrolase_fold"/>
</dbReference>
<feature type="region of interest" description="Disordered" evidence="1">
    <location>
        <begin position="636"/>
        <end position="724"/>
    </location>
</feature>
<reference evidence="3 4" key="1">
    <citation type="journal article" date="2024" name="Nat. Commun.">
        <title>Phylogenomics reveals the evolutionary origins of lichenization in chlorophyte algae.</title>
        <authorList>
            <person name="Puginier C."/>
            <person name="Libourel C."/>
            <person name="Otte J."/>
            <person name="Skaloud P."/>
            <person name="Haon M."/>
            <person name="Grisel S."/>
            <person name="Petersen M."/>
            <person name="Berrin J.G."/>
            <person name="Delaux P.M."/>
            <person name="Dal Grande F."/>
            <person name="Keller J."/>
        </authorList>
    </citation>
    <scope>NUCLEOTIDE SEQUENCE [LARGE SCALE GENOMIC DNA]</scope>
    <source>
        <strain evidence="3 4">SAG 2036</strain>
    </source>
</reference>